<accession>A0A699PZU5</accession>
<dbReference type="AlphaFoldDB" id="A0A699PZU5"/>
<proteinExistence type="predicted"/>
<comment type="caution">
    <text evidence="1">The sequence shown here is derived from an EMBL/GenBank/DDBJ whole genome shotgun (WGS) entry which is preliminary data.</text>
</comment>
<reference evidence="1" key="1">
    <citation type="journal article" date="2019" name="Sci. Rep.">
        <title>Draft genome of Tanacetum cinerariifolium, the natural source of mosquito coil.</title>
        <authorList>
            <person name="Yamashiro T."/>
            <person name="Shiraishi A."/>
            <person name="Satake H."/>
            <person name="Nakayama K."/>
        </authorList>
    </citation>
    <scope>NUCLEOTIDE SEQUENCE</scope>
</reference>
<sequence>MVNLAQLARDAKSNQLKDMLLYFFEKENELDFTLSRQMSQMVGQYILIVLDRGLYDYQSDPDQGAQEDFISGSDARKVNGFGFFTMVLSYGLKLLS</sequence>
<evidence type="ECO:0000313" key="1">
    <source>
        <dbReference type="EMBL" id="GFC59455.1"/>
    </source>
</evidence>
<dbReference type="EMBL" id="BKCJ010981687">
    <property type="protein sequence ID" value="GFC59455.1"/>
    <property type="molecule type" value="Genomic_DNA"/>
</dbReference>
<gene>
    <name evidence="1" type="ORF">Tci_831425</name>
</gene>
<name>A0A699PZU5_TANCI</name>
<organism evidence="1">
    <name type="scientific">Tanacetum cinerariifolium</name>
    <name type="common">Dalmatian daisy</name>
    <name type="synonym">Chrysanthemum cinerariifolium</name>
    <dbReference type="NCBI Taxonomy" id="118510"/>
    <lineage>
        <taxon>Eukaryota</taxon>
        <taxon>Viridiplantae</taxon>
        <taxon>Streptophyta</taxon>
        <taxon>Embryophyta</taxon>
        <taxon>Tracheophyta</taxon>
        <taxon>Spermatophyta</taxon>
        <taxon>Magnoliopsida</taxon>
        <taxon>eudicotyledons</taxon>
        <taxon>Gunneridae</taxon>
        <taxon>Pentapetalae</taxon>
        <taxon>asterids</taxon>
        <taxon>campanulids</taxon>
        <taxon>Asterales</taxon>
        <taxon>Asteraceae</taxon>
        <taxon>Asteroideae</taxon>
        <taxon>Anthemideae</taxon>
        <taxon>Anthemidinae</taxon>
        <taxon>Tanacetum</taxon>
    </lineage>
</organism>
<protein>
    <submittedName>
        <fullName evidence="1">Uncharacterized protein</fullName>
    </submittedName>
</protein>